<reference evidence="2" key="1">
    <citation type="submission" date="2020-06" db="EMBL/GenBank/DDBJ databases">
        <title>WGS assembly of Ceratodon purpureus strain R40.</title>
        <authorList>
            <person name="Carey S.B."/>
            <person name="Jenkins J."/>
            <person name="Shu S."/>
            <person name="Lovell J.T."/>
            <person name="Sreedasyam A."/>
            <person name="Maumus F."/>
            <person name="Tiley G.P."/>
            <person name="Fernandez-Pozo N."/>
            <person name="Barry K."/>
            <person name="Chen C."/>
            <person name="Wang M."/>
            <person name="Lipzen A."/>
            <person name="Daum C."/>
            <person name="Saski C.A."/>
            <person name="Payton A.C."/>
            <person name="Mcbreen J.C."/>
            <person name="Conrad R.E."/>
            <person name="Kollar L.M."/>
            <person name="Olsson S."/>
            <person name="Huttunen S."/>
            <person name="Landis J.B."/>
            <person name="Wickett N.J."/>
            <person name="Johnson M.G."/>
            <person name="Rensing S.A."/>
            <person name="Grimwood J."/>
            <person name="Schmutz J."/>
            <person name="Mcdaniel S.F."/>
        </authorList>
    </citation>
    <scope>NUCLEOTIDE SEQUENCE</scope>
    <source>
        <strain evidence="2">R40</strain>
    </source>
</reference>
<comment type="caution">
    <text evidence="2">The sequence shown here is derived from an EMBL/GenBank/DDBJ whole genome shotgun (WGS) entry which is preliminary data.</text>
</comment>
<evidence type="ECO:0000313" key="2">
    <source>
        <dbReference type="EMBL" id="KAG0565687.1"/>
    </source>
</evidence>
<gene>
    <name evidence="2" type="ORF">KC19_7G007300</name>
</gene>
<organism evidence="2 3">
    <name type="scientific">Ceratodon purpureus</name>
    <name type="common">Fire moss</name>
    <name type="synonym">Dicranum purpureum</name>
    <dbReference type="NCBI Taxonomy" id="3225"/>
    <lineage>
        <taxon>Eukaryota</taxon>
        <taxon>Viridiplantae</taxon>
        <taxon>Streptophyta</taxon>
        <taxon>Embryophyta</taxon>
        <taxon>Bryophyta</taxon>
        <taxon>Bryophytina</taxon>
        <taxon>Bryopsida</taxon>
        <taxon>Dicranidae</taxon>
        <taxon>Pseudoditrichales</taxon>
        <taxon>Ditrichaceae</taxon>
        <taxon>Ceratodon</taxon>
    </lineage>
</organism>
<evidence type="ECO:0000313" key="3">
    <source>
        <dbReference type="Proteomes" id="UP000822688"/>
    </source>
</evidence>
<evidence type="ECO:0000256" key="1">
    <source>
        <dbReference type="SAM" id="SignalP"/>
    </source>
</evidence>
<sequence length="42" mass="4897">MWRCCLLYLGLILLSTYLRSSQIVATVRYICHLSCLELCCQN</sequence>
<name>A0A8T0H4Q5_CERPU</name>
<dbReference type="AlphaFoldDB" id="A0A8T0H4Q5"/>
<feature type="chain" id="PRO_5035712533" evidence="1">
    <location>
        <begin position="21"/>
        <end position="42"/>
    </location>
</feature>
<dbReference type="EMBL" id="CM026428">
    <property type="protein sequence ID" value="KAG0565687.1"/>
    <property type="molecule type" value="Genomic_DNA"/>
</dbReference>
<dbReference type="Proteomes" id="UP000822688">
    <property type="component" value="Chromosome 7"/>
</dbReference>
<proteinExistence type="predicted"/>
<keyword evidence="1" id="KW-0732">Signal</keyword>
<keyword evidence="3" id="KW-1185">Reference proteome</keyword>
<protein>
    <submittedName>
        <fullName evidence="2">Uncharacterized protein</fullName>
    </submittedName>
</protein>
<accession>A0A8T0H4Q5</accession>
<feature type="signal peptide" evidence="1">
    <location>
        <begin position="1"/>
        <end position="20"/>
    </location>
</feature>